<dbReference type="OrthoDB" id="191493at2759"/>
<protein>
    <submittedName>
        <fullName evidence="3">Uncharacterized protein</fullName>
    </submittedName>
</protein>
<feature type="signal peptide" evidence="2">
    <location>
        <begin position="1"/>
        <end position="23"/>
    </location>
</feature>
<dbReference type="Proteomes" id="UP001165085">
    <property type="component" value="Unassembled WGS sequence"/>
</dbReference>
<feature type="compositionally biased region" description="Basic and acidic residues" evidence="1">
    <location>
        <begin position="72"/>
        <end position="81"/>
    </location>
</feature>
<comment type="caution">
    <text evidence="3">The sequence shown here is derived from an EMBL/GenBank/DDBJ whole genome shotgun (WGS) entry which is preliminary data.</text>
</comment>
<keyword evidence="4" id="KW-1185">Reference proteome</keyword>
<reference evidence="4" key="1">
    <citation type="journal article" date="2023" name="Commun. Biol.">
        <title>Genome analysis of Parmales, the sister group of diatoms, reveals the evolutionary specialization of diatoms from phago-mixotrophs to photoautotrophs.</title>
        <authorList>
            <person name="Ban H."/>
            <person name="Sato S."/>
            <person name="Yoshikawa S."/>
            <person name="Yamada K."/>
            <person name="Nakamura Y."/>
            <person name="Ichinomiya M."/>
            <person name="Sato N."/>
            <person name="Blanc-Mathieu R."/>
            <person name="Endo H."/>
            <person name="Kuwata A."/>
            <person name="Ogata H."/>
        </authorList>
    </citation>
    <scope>NUCLEOTIDE SEQUENCE [LARGE SCALE GENOMIC DNA]</scope>
    <source>
        <strain evidence="4">NIES 3701</strain>
    </source>
</reference>
<accession>A0A9W7AXH3</accession>
<sequence>MRSRPESLATLLIFIAVARSIQAFALTGSAGPAGRQHTRPRSTVLSADGSDGSLFGGLFNSLSSAFEADKTLKPDGLEGRQPKAKAKPSYTSAQIPAANLEGTSWEVQWFLTGVAEKDFSSDLYGSRIDISNAKVFDQTLMAMLPDEPQVRSVIKFKEGGKCACEVGDFTTGQDGEWKIVYEGGKNRLRFSVSNLGFRKVTSTQGSLQNVFGGVDNSETKSTRSIPEGKVYCDLEVTFGGDVGTLSMSAKGLVRAEVEFGLLKAGRLLPCGRVDLTCYDENECAVEL</sequence>
<feature type="region of interest" description="Disordered" evidence="1">
    <location>
        <begin position="72"/>
        <end position="92"/>
    </location>
</feature>
<gene>
    <name evidence="3" type="ORF">TrST_g12141</name>
</gene>
<proteinExistence type="predicted"/>
<evidence type="ECO:0000256" key="1">
    <source>
        <dbReference type="SAM" id="MobiDB-lite"/>
    </source>
</evidence>
<evidence type="ECO:0000313" key="4">
    <source>
        <dbReference type="Proteomes" id="UP001165085"/>
    </source>
</evidence>
<feature type="chain" id="PRO_5040730729" evidence="2">
    <location>
        <begin position="24"/>
        <end position="287"/>
    </location>
</feature>
<dbReference type="EMBL" id="BRXY01000241">
    <property type="protein sequence ID" value="GMH80112.1"/>
    <property type="molecule type" value="Genomic_DNA"/>
</dbReference>
<evidence type="ECO:0000256" key="2">
    <source>
        <dbReference type="SAM" id="SignalP"/>
    </source>
</evidence>
<keyword evidence="2" id="KW-0732">Signal</keyword>
<name>A0A9W7AXH3_9STRA</name>
<dbReference type="AlphaFoldDB" id="A0A9W7AXH3"/>
<evidence type="ECO:0000313" key="3">
    <source>
        <dbReference type="EMBL" id="GMH80112.1"/>
    </source>
</evidence>
<organism evidence="3 4">
    <name type="scientific">Triparma strigata</name>
    <dbReference type="NCBI Taxonomy" id="1606541"/>
    <lineage>
        <taxon>Eukaryota</taxon>
        <taxon>Sar</taxon>
        <taxon>Stramenopiles</taxon>
        <taxon>Ochrophyta</taxon>
        <taxon>Bolidophyceae</taxon>
        <taxon>Parmales</taxon>
        <taxon>Triparmaceae</taxon>
        <taxon>Triparma</taxon>
    </lineage>
</organism>